<name>W9RP78_9ROSA</name>
<sequence>MLPNNEIEADLHRSNSEDHCSFSLLWTANRVRVLPTTEIEQIFTNRTLTPLFILPLLDRPLCESTSLQHDDGEANTELHGRSRQKRFSSKINFIFSSMTRSEIYTTPSSSAEFECDMRRRELLCSRLT</sequence>
<keyword evidence="2" id="KW-1185">Reference proteome</keyword>
<dbReference type="Proteomes" id="UP000030645">
    <property type="component" value="Unassembled WGS sequence"/>
</dbReference>
<protein>
    <submittedName>
        <fullName evidence="1">Uncharacterized protein</fullName>
    </submittedName>
</protein>
<proteinExistence type="predicted"/>
<evidence type="ECO:0000313" key="2">
    <source>
        <dbReference type="Proteomes" id="UP000030645"/>
    </source>
</evidence>
<dbReference type="AlphaFoldDB" id="W9RP78"/>
<gene>
    <name evidence="1" type="ORF">L484_022046</name>
</gene>
<organism evidence="1 2">
    <name type="scientific">Morus notabilis</name>
    <dbReference type="NCBI Taxonomy" id="981085"/>
    <lineage>
        <taxon>Eukaryota</taxon>
        <taxon>Viridiplantae</taxon>
        <taxon>Streptophyta</taxon>
        <taxon>Embryophyta</taxon>
        <taxon>Tracheophyta</taxon>
        <taxon>Spermatophyta</taxon>
        <taxon>Magnoliopsida</taxon>
        <taxon>eudicotyledons</taxon>
        <taxon>Gunneridae</taxon>
        <taxon>Pentapetalae</taxon>
        <taxon>rosids</taxon>
        <taxon>fabids</taxon>
        <taxon>Rosales</taxon>
        <taxon>Moraceae</taxon>
        <taxon>Moreae</taxon>
        <taxon>Morus</taxon>
    </lineage>
</organism>
<accession>W9RP78</accession>
<reference evidence="2" key="1">
    <citation type="submission" date="2013-01" db="EMBL/GenBank/DDBJ databases">
        <title>Draft Genome Sequence of a Mulberry Tree, Morus notabilis C.K. Schneid.</title>
        <authorList>
            <person name="He N."/>
            <person name="Zhao S."/>
        </authorList>
    </citation>
    <scope>NUCLEOTIDE SEQUENCE</scope>
</reference>
<dbReference type="EMBL" id="KE345330">
    <property type="protein sequence ID" value="EXC01474.1"/>
    <property type="molecule type" value="Genomic_DNA"/>
</dbReference>
<evidence type="ECO:0000313" key="1">
    <source>
        <dbReference type="EMBL" id="EXC01474.1"/>
    </source>
</evidence>